<dbReference type="GO" id="GO:0008270">
    <property type="term" value="F:zinc ion binding"/>
    <property type="evidence" value="ECO:0007669"/>
    <property type="project" value="UniProtKB-KW"/>
</dbReference>
<keyword evidence="13" id="KW-1185">Reference proteome</keyword>
<proteinExistence type="inferred from homology"/>
<evidence type="ECO:0000256" key="1">
    <source>
        <dbReference type="ARBA" id="ARBA00022723"/>
    </source>
</evidence>
<dbReference type="CDD" id="cd00202">
    <property type="entry name" value="ZnF_GATA"/>
    <property type="match status" value="1"/>
</dbReference>
<evidence type="ECO:0000256" key="4">
    <source>
        <dbReference type="ARBA" id="ARBA00023015"/>
    </source>
</evidence>
<evidence type="ECO:0000313" key="13">
    <source>
        <dbReference type="Proteomes" id="UP001152561"/>
    </source>
</evidence>
<name>A0A9Q1LQ13_9SOLA</name>
<dbReference type="Pfam" id="PF00320">
    <property type="entry name" value="GATA"/>
    <property type="match status" value="1"/>
</dbReference>
<evidence type="ECO:0000313" key="12">
    <source>
        <dbReference type="EMBL" id="KAJ8540380.1"/>
    </source>
</evidence>
<dbReference type="PANTHER" id="PTHR47172">
    <property type="entry name" value="OS01G0976800 PROTEIN"/>
    <property type="match status" value="1"/>
</dbReference>
<keyword evidence="1" id="KW-0479">Metal-binding</keyword>
<reference evidence="13" key="1">
    <citation type="journal article" date="2023" name="Proc. Natl. Acad. Sci. U.S.A.">
        <title>Genomic and structural basis for evolution of tropane alkaloid biosynthesis.</title>
        <authorList>
            <person name="Wanga Y.-J."/>
            <person name="Taina T."/>
            <person name="Yua J.-Y."/>
            <person name="Lia J."/>
            <person name="Xua B."/>
            <person name="Chenc J."/>
            <person name="D'Auriad J.C."/>
            <person name="Huanga J.-P."/>
            <person name="Huanga S.-X."/>
        </authorList>
    </citation>
    <scope>NUCLEOTIDE SEQUENCE [LARGE SCALE GENOMIC DNA]</scope>
    <source>
        <strain evidence="13">cv. KIB-2019</strain>
    </source>
</reference>
<feature type="region of interest" description="Disordered" evidence="10">
    <location>
        <begin position="1"/>
        <end position="26"/>
    </location>
</feature>
<protein>
    <recommendedName>
        <fullName evidence="11">GATA-type domain-containing protein</fullName>
    </recommendedName>
</protein>
<keyword evidence="5" id="KW-0238">DNA-binding</keyword>
<dbReference type="Gene3D" id="3.30.50.10">
    <property type="entry name" value="Erythroid Transcription Factor GATA-1, subunit A"/>
    <property type="match status" value="1"/>
</dbReference>
<dbReference type="SMART" id="SM00401">
    <property type="entry name" value="ZnF_GATA"/>
    <property type="match status" value="1"/>
</dbReference>
<evidence type="ECO:0000256" key="2">
    <source>
        <dbReference type="ARBA" id="ARBA00022771"/>
    </source>
</evidence>
<keyword evidence="4" id="KW-0805">Transcription regulation</keyword>
<accession>A0A9Q1LQ13</accession>
<gene>
    <name evidence="12" type="ORF">K7X08_030299</name>
</gene>
<evidence type="ECO:0000256" key="10">
    <source>
        <dbReference type="SAM" id="MobiDB-lite"/>
    </source>
</evidence>
<evidence type="ECO:0000256" key="6">
    <source>
        <dbReference type="ARBA" id="ARBA00023163"/>
    </source>
</evidence>
<comment type="function">
    <text evidence="8">Transcriptional regulator that specifically binds 5'-GATA-3' or 5'-GAT-3' motifs within gene promoters.</text>
</comment>
<dbReference type="PROSITE" id="PS50114">
    <property type="entry name" value="GATA_ZN_FINGER_2"/>
    <property type="match status" value="1"/>
</dbReference>
<comment type="similarity">
    <text evidence="7">Belongs to the type IV zinc-finger family. Class B subfamily.</text>
</comment>
<organism evidence="12 13">
    <name type="scientific">Anisodus acutangulus</name>
    <dbReference type="NCBI Taxonomy" id="402998"/>
    <lineage>
        <taxon>Eukaryota</taxon>
        <taxon>Viridiplantae</taxon>
        <taxon>Streptophyta</taxon>
        <taxon>Embryophyta</taxon>
        <taxon>Tracheophyta</taxon>
        <taxon>Spermatophyta</taxon>
        <taxon>Magnoliopsida</taxon>
        <taxon>eudicotyledons</taxon>
        <taxon>Gunneridae</taxon>
        <taxon>Pentapetalae</taxon>
        <taxon>asterids</taxon>
        <taxon>lamiids</taxon>
        <taxon>Solanales</taxon>
        <taxon>Solanaceae</taxon>
        <taxon>Solanoideae</taxon>
        <taxon>Hyoscyameae</taxon>
        <taxon>Anisodus</taxon>
    </lineage>
</organism>
<dbReference type="GO" id="GO:0006355">
    <property type="term" value="P:regulation of DNA-templated transcription"/>
    <property type="evidence" value="ECO:0007669"/>
    <property type="project" value="InterPro"/>
</dbReference>
<feature type="domain" description="GATA-type" evidence="11">
    <location>
        <begin position="20"/>
        <end position="53"/>
    </location>
</feature>
<feature type="region of interest" description="Disordered" evidence="10">
    <location>
        <begin position="89"/>
        <end position="112"/>
    </location>
</feature>
<feature type="compositionally biased region" description="Polar residues" evidence="10">
    <location>
        <begin position="8"/>
        <end position="24"/>
    </location>
</feature>
<keyword evidence="6" id="KW-0804">Transcription</keyword>
<dbReference type="SUPFAM" id="SSF57716">
    <property type="entry name" value="Glucocorticoid receptor-like (DNA-binding domain)"/>
    <property type="match status" value="1"/>
</dbReference>
<dbReference type="OrthoDB" id="2162994at2759"/>
<dbReference type="InterPro" id="IPR013088">
    <property type="entry name" value="Znf_NHR/GATA"/>
</dbReference>
<comment type="caution">
    <text evidence="12">The sequence shown here is derived from an EMBL/GenBank/DDBJ whole genome shotgun (WGS) entry which is preliminary data.</text>
</comment>
<evidence type="ECO:0000256" key="9">
    <source>
        <dbReference type="PROSITE-ProRule" id="PRU00094"/>
    </source>
</evidence>
<dbReference type="Proteomes" id="UP001152561">
    <property type="component" value="Unassembled WGS sequence"/>
</dbReference>
<evidence type="ECO:0000256" key="3">
    <source>
        <dbReference type="ARBA" id="ARBA00022833"/>
    </source>
</evidence>
<dbReference type="GO" id="GO:0043565">
    <property type="term" value="F:sequence-specific DNA binding"/>
    <property type="evidence" value="ECO:0007669"/>
    <property type="project" value="InterPro"/>
</dbReference>
<dbReference type="PANTHER" id="PTHR47172:SF13">
    <property type="entry name" value="GATA TRANSCRIPTION FACTOR 15-LIKE"/>
    <property type="match status" value="1"/>
</dbReference>
<evidence type="ECO:0000256" key="5">
    <source>
        <dbReference type="ARBA" id="ARBA00023125"/>
    </source>
</evidence>
<evidence type="ECO:0000256" key="7">
    <source>
        <dbReference type="ARBA" id="ARBA00024019"/>
    </source>
</evidence>
<feature type="compositionally biased region" description="Low complexity" evidence="10">
    <location>
        <begin position="94"/>
        <end position="112"/>
    </location>
</feature>
<keyword evidence="3" id="KW-0862">Zinc</keyword>
<dbReference type="AlphaFoldDB" id="A0A9Q1LQ13"/>
<sequence>MADLSDNGKGSQEMSSETTQSNVKTCADCGTTKTPLWRGGPAGPKSLCNACGIKSSKNRRGLLGLNKEDKKSKKSVAIGHKNIELHHHLNQKCNSNSSSSSTSTSGDSKSSNFVKNIVSSSLKKKFLPFGREKVVLQRPRSSSTQKRKKLGEVEQAALLLMAISCGSVYYAQREMKMKKERKSEKCCTFGSKSSTLWVG</sequence>
<dbReference type="InterPro" id="IPR000679">
    <property type="entry name" value="Znf_GATA"/>
</dbReference>
<dbReference type="PROSITE" id="PS00344">
    <property type="entry name" value="GATA_ZN_FINGER_1"/>
    <property type="match status" value="1"/>
</dbReference>
<evidence type="ECO:0000256" key="8">
    <source>
        <dbReference type="ARBA" id="ARBA00037539"/>
    </source>
</evidence>
<dbReference type="EMBL" id="JAJAGQ010000016">
    <property type="protein sequence ID" value="KAJ8540380.1"/>
    <property type="molecule type" value="Genomic_DNA"/>
</dbReference>
<evidence type="ECO:0000259" key="11">
    <source>
        <dbReference type="PROSITE" id="PS50114"/>
    </source>
</evidence>
<keyword evidence="2 9" id="KW-0863">Zinc-finger</keyword>